<dbReference type="OrthoDB" id="9770388at2"/>
<dbReference type="Gene3D" id="3.60.70.12">
    <property type="entry name" value="L-amino peptidase D-ALA esterase/amidase"/>
    <property type="match status" value="1"/>
</dbReference>
<evidence type="ECO:0000256" key="2">
    <source>
        <dbReference type="SAM" id="MobiDB-lite"/>
    </source>
</evidence>
<dbReference type="GO" id="GO:0004177">
    <property type="term" value="F:aminopeptidase activity"/>
    <property type="evidence" value="ECO:0007669"/>
    <property type="project" value="UniProtKB-KW"/>
</dbReference>
<reference evidence="3 4" key="1">
    <citation type="submission" date="2018-07" db="EMBL/GenBank/DDBJ databases">
        <title>Genomic Encyclopedia of Type Strains, Phase III (KMG-III): the genomes of soil and plant-associated and newly described type strains.</title>
        <authorList>
            <person name="Whitman W."/>
        </authorList>
    </citation>
    <scope>NUCLEOTIDE SEQUENCE [LARGE SCALE GENOMIC DNA]</scope>
    <source>
        <strain evidence="3 4">CECT 8488</strain>
    </source>
</reference>
<dbReference type="CDD" id="cd02252">
    <property type="entry name" value="nylC_like"/>
    <property type="match status" value="1"/>
</dbReference>
<keyword evidence="3" id="KW-0031">Aminopeptidase</keyword>
<keyword evidence="3" id="KW-0645">Protease</keyword>
<keyword evidence="3" id="KW-0378">Hydrolase</keyword>
<comment type="similarity">
    <text evidence="1">Belongs to the peptidase S58 family.</text>
</comment>
<gene>
    <name evidence="3" type="ORF">DFP90_11230</name>
</gene>
<dbReference type="Pfam" id="PF03576">
    <property type="entry name" value="Peptidase_S58"/>
    <property type="match status" value="1"/>
</dbReference>
<sequence>MLLHPGPKNLITDVPGIKVGNAEDTEALTGTTVVLADRPAIAAVDVRGGAPGTRETDMLASESTVERVDAITLSGGSAFGLDAAGGVMQWLAQQGRGFSVGEARIPIVPAAILFDLLNGGNKGWDGTPPYRSLGIEACEMAGTDFALGNAGAGLGAQAGDLKGGLGSCSLVDEQLGYTIGALAAVNAVGSAVMPDQTTLWAWPFERDGELGRQQPPGKQEPPVPDMPQKRPLRTATTLVTVATDAPLSQPQAKRVAVMAQDGFARALHPVHSPLDGDIVFVLSTAREEDHSELLDPWDLSRLGAGAADCVARAIARGVYEAEGLGGVPAYKDIR</sequence>
<evidence type="ECO:0000313" key="3">
    <source>
        <dbReference type="EMBL" id="RED45038.1"/>
    </source>
</evidence>
<dbReference type="SUPFAM" id="SSF56266">
    <property type="entry name" value="DmpA/ArgJ-like"/>
    <property type="match status" value="1"/>
</dbReference>
<dbReference type="InterPro" id="IPR005321">
    <property type="entry name" value="Peptidase_S58_DmpA"/>
</dbReference>
<dbReference type="AlphaFoldDB" id="A0A3D9H6A7"/>
<dbReference type="EMBL" id="QRDW01000012">
    <property type="protein sequence ID" value="RED45038.1"/>
    <property type="molecule type" value="Genomic_DNA"/>
</dbReference>
<accession>A0A3D9H6A7</accession>
<evidence type="ECO:0000256" key="1">
    <source>
        <dbReference type="ARBA" id="ARBA00007068"/>
    </source>
</evidence>
<keyword evidence="4" id="KW-1185">Reference proteome</keyword>
<comment type="caution">
    <text evidence="3">The sequence shown here is derived from an EMBL/GenBank/DDBJ whole genome shotgun (WGS) entry which is preliminary data.</text>
</comment>
<evidence type="ECO:0000313" key="4">
    <source>
        <dbReference type="Proteomes" id="UP000256845"/>
    </source>
</evidence>
<feature type="region of interest" description="Disordered" evidence="2">
    <location>
        <begin position="208"/>
        <end position="230"/>
    </location>
</feature>
<proteinExistence type="inferred from homology"/>
<dbReference type="PANTHER" id="PTHR36512:SF3">
    <property type="entry name" value="BLR5678 PROTEIN"/>
    <property type="match status" value="1"/>
</dbReference>
<dbReference type="RefSeq" id="WP_115938541.1">
    <property type="nucleotide sequence ID" value="NZ_QRDW01000012.1"/>
</dbReference>
<name>A0A3D9H6A7_9PROT</name>
<dbReference type="InterPro" id="IPR016117">
    <property type="entry name" value="ArgJ-like_dom_sf"/>
</dbReference>
<organism evidence="3 4">
    <name type="scientific">Aestuariispira insulae</name>
    <dbReference type="NCBI Taxonomy" id="1461337"/>
    <lineage>
        <taxon>Bacteria</taxon>
        <taxon>Pseudomonadati</taxon>
        <taxon>Pseudomonadota</taxon>
        <taxon>Alphaproteobacteria</taxon>
        <taxon>Rhodospirillales</taxon>
        <taxon>Kiloniellaceae</taxon>
        <taxon>Aestuariispira</taxon>
    </lineage>
</organism>
<protein>
    <submittedName>
        <fullName evidence="3">L-aminopeptidase/D-esterase-like protein</fullName>
    </submittedName>
</protein>
<dbReference type="PANTHER" id="PTHR36512">
    <property type="entry name" value="D-AMINOPEPTIDASE"/>
    <property type="match status" value="1"/>
</dbReference>
<dbReference type="Proteomes" id="UP000256845">
    <property type="component" value="Unassembled WGS sequence"/>
</dbReference>